<accession>A0A4S8L8N9</accession>
<reference evidence="1 2" key="1">
    <citation type="journal article" date="2019" name="Nat. Ecol. Evol.">
        <title>Megaphylogeny resolves global patterns of mushroom evolution.</title>
        <authorList>
            <person name="Varga T."/>
            <person name="Krizsan K."/>
            <person name="Foldi C."/>
            <person name="Dima B."/>
            <person name="Sanchez-Garcia M."/>
            <person name="Sanchez-Ramirez S."/>
            <person name="Szollosi G.J."/>
            <person name="Szarkandi J.G."/>
            <person name="Papp V."/>
            <person name="Albert L."/>
            <person name="Andreopoulos W."/>
            <person name="Angelini C."/>
            <person name="Antonin V."/>
            <person name="Barry K.W."/>
            <person name="Bougher N.L."/>
            <person name="Buchanan P."/>
            <person name="Buyck B."/>
            <person name="Bense V."/>
            <person name="Catcheside P."/>
            <person name="Chovatia M."/>
            <person name="Cooper J."/>
            <person name="Damon W."/>
            <person name="Desjardin D."/>
            <person name="Finy P."/>
            <person name="Geml J."/>
            <person name="Haridas S."/>
            <person name="Hughes K."/>
            <person name="Justo A."/>
            <person name="Karasinski D."/>
            <person name="Kautmanova I."/>
            <person name="Kiss B."/>
            <person name="Kocsube S."/>
            <person name="Kotiranta H."/>
            <person name="LaButti K.M."/>
            <person name="Lechner B.E."/>
            <person name="Liimatainen K."/>
            <person name="Lipzen A."/>
            <person name="Lukacs Z."/>
            <person name="Mihaltcheva S."/>
            <person name="Morgado L.N."/>
            <person name="Niskanen T."/>
            <person name="Noordeloos M.E."/>
            <person name="Ohm R.A."/>
            <person name="Ortiz-Santana B."/>
            <person name="Ovrebo C."/>
            <person name="Racz N."/>
            <person name="Riley R."/>
            <person name="Savchenko A."/>
            <person name="Shiryaev A."/>
            <person name="Soop K."/>
            <person name="Spirin V."/>
            <person name="Szebenyi C."/>
            <person name="Tomsovsky M."/>
            <person name="Tulloss R.E."/>
            <person name="Uehling J."/>
            <person name="Grigoriev I.V."/>
            <person name="Vagvolgyi C."/>
            <person name="Papp T."/>
            <person name="Martin F.M."/>
            <person name="Miettinen O."/>
            <person name="Hibbett D.S."/>
            <person name="Nagy L.G."/>
        </authorList>
    </citation>
    <scope>NUCLEOTIDE SEQUENCE [LARGE SCALE GENOMIC DNA]</scope>
    <source>
        <strain evidence="1 2">CBS 962.96</strain>
    </source>
</reference>
<evidence type="ECO:0000313" key="1">
    <source>
        <dbReference type="EMBL" id="THU84823.1"/>
    </source>
</evidence>
<keyword evidence="2" id="KW-1185">Reference proteome</keyword>
<sequence>MPFDSLFTRDQVPARLIASYLPAIELGVFSFIADAFYTRITGAKISLLRWVLDHRFNALCDHFQLRPNGFRRCLEENSSFIVGFHAIRCGLGCGSTPVAGSPLDILVPAQKVDKILLFLLNTGQFRVYSLSQSRYDVAKVLCNHLLSSPSTLEMTLFTGTSWLTLNATLFIRRVSYVRQFTHVCGHASRRTGKALRLGFDPVSLNAQRQLPCDECPRRPYGPRLFSRGCFLSYRPMDTATLQLTSVESSPEMFSVVCFNADCPSKALMLHYPATFSSSQLLSSLDQYLPWEAVCRGLTNFWPHAVQENYMSRAAVYVPRFESPVIGGPQLVTVPLCLSTASFAGSLSPHDYFCWLECSTGRIWLPYKEIPWGVIFVDKVQRWRFDGRNNTPLDFLLVWYAEPHGPLPCKVQDVPSCWEDFVRIHDLFCDG</sequence>
<proteinExistence type="predicted"/>
<dbReference type="Proteomes" id="UP000297245">
    <property type="component" value="Unassembled WGS sequence"/>
</dbReference>
<organism evidence="1 2">
    <name type="scientific">Dendrothele bispora (strain CBS 962.96)</name>
    <dbReference type="NCBI Taxonomy" id="1314807"/>
    <lineage>
        <taxon>Eukaryota</taxon>
        <taxon>Fungi</taxon>
        <taxon>Dikarya</taxon>
        <taxon>Basidiomycota</taxon>
        <taxon>Agaricomycotina</taxon>
        <taxon>Agaricomycetes</taxon>
        <taxon>Agaricomycetidae</taxon>
        <taxon>Agaricales</taxon>
        <taxon>Agaricales incertae sedis</taxon>
        <taxon>Dendrothele</taxon>
    </lineage>
</organism>
<protein>
    <submittedName>
        <fullName evidence="1">Uncharacterized protein</fullName>
    </submittedName>
</protein>
<gene>
    <name evidence="1" type="ORF">K435DRAFT_806426</name>
</gene>
<name>A0A4S8L8N9_DENBC</name>
<dbReference type="EMBL" id="ML179579">
    <property type="protein sequence ID" value="THU84823.1"/>
    <property type="molecule type" value="Genomic_DNA"/>
</dbReference>
<evidence type="ECO:0000313" key="2">
    <source>
        <dbReference type="Proteomes" id="UP000297245"/>
    </source>
</evidence>
<dbReference type="AlphaFoldDB" id="A0A4S8L8N9"/>